<name>A0A1E3UBC6_9FIRM</name>
<organism evidence="1 3">
    <name type="scientific">Eisenbergiella tayi</name>
    <dbReference type="NCBI Taxonomy" id="1432052"/>
    <lineage>
        <taxon>Bacteria</taxon>
        <taxon>Bacillati</taxon>
        <taxon>Bacillota</taxon>
        <taxon>Clostridia</taxon>
        <taxon>Lachnospirales</taxon>
        <taxon>Lachnospiraceae</taxon>
        <taxon>Eisenbergiella</taxon>
    </lineage>
</organism>
<sequence>MSGVIICTTKMVCQINKKSPVNGKKKYNIHKKTDFRIVFHNDKLNTSGKKTEIKAVYLSKSAGYGKGRVKL</sequence>
<keyword evidence="4" id="KW-1185">Reference proteome</keyword>
<reference evidence="2 4" key="1">
    <citation type="submission" date="2016-08" db="EMBL/GenBank/DDBJ databases">
        <title>Characterization of Isolates of Eisenbergiella tayi Derived from Blood Cultures, Using Whole Genome Sequencing.</title>
        <authorList>
            <person name="Bernier A.-M."/>
            <person name="Burdz T."/>
            <person name="Wiebe D."/>
            <person name="Bernard K."/>
        </authorList>
    </citation>
    <scope>NUCLEOTIDE SEQUENCE [LARGE SCALE GENOMIC DNA]</scope>
    <source>
        <strain evidence="2 4">NML120146</strain>
    </source>
</reference>
<gene>
    <name evidence="1" type="ORF">BEI59_25355</name>
    <name evidence="2" type="ORF">BEI63_27615</name>
</gene>
<dbReference type="Proteomes" id="UP000094869">
    <property type="component" value="Unassembled WGS sequence"/>
</dbReference>
<reference evidence="1 3" key="2">
    <citation type="submission" date="2016-08" db="EMBL/GenBank/DDBJ databases">
        <authorList>
            <person name="Seilhamer J.J."/>
        </authorList>
    </citation>
    <scope>NUCLEOTIDE SEQUENCE [LARGE SCALE GENOMIC DNA]</scope>
    <source>
        <strain evidence="1 3">NML150140-1</strain>
    </source>
</reference>
<protein>
    <submittedName>
        <fullName evidence="1">Uncharacterized protein</fullName>
    </submittedName>
</protein>
<dbReference type="Proteomes" id="UP000094271">
    <property type="component" value="Unassembled WGS sequence"/>
</dbReference>
<dbReference type="EMBL" id="MEHA01000024">
    <property type="protein sequence ID" value="ODR46465.1"/>
    <property type="molecule type" value="Genomic_DNA"/>
</dbReference>
<dbReference type="EMBL" id="MEHD01000049">
    <property type="protein sequence ID" value="ODR46561.1"/>
    <property type="molecule type" value="Genomic_DNA"/>
</dbReference>
<evidence type="ECO:0000313" key="3">
    <source>
        <dbReference type="Proteomes" id="UP000094271"/>
    </source>
</evidence>
<dbReference type="AlphaFoldDB" id="A0A1E3UBC6"/>
<proteinExistence type="predicted"/>
<accession>A0A1E3UBC6</accession>
<evidence type="ECO:0000313" key="4">
    <source>
        <dbReference type="Proteomes" id="UP000094869"/>
    </source>
</evidence>
<evidence type="ECO:0000313" key="2">
    <source>
        <dbReference type="EMBL" id="ODR46561.1"/>
    </source>
</evidence>
<comment type="caution">
    <text evidence="1">The sequence shown here is derived from an EMBL/GenBank/DDBJ whole genome shotgun (WGS) entry which is preliminary data.</text>
</comment>
<evidence type="ECO:0000313" key="1">
    <source>
        <dbReference type="EMBL" id="ODR46465.1"/>
    </source>
</evidence>